<proteinExistence type="predicted"/>
<feature type="compositionally biased region" description="Polar residues" evidence="1">
    <location>
        <begin position="313"/>
        <end position="324"/>
    </location>
</feature>
<gene>
    <name evidence="2" type="ORF">B0T19DRAFT_92165</name>
</gene>
<reference evidence="2" key="2">
    <citation type="submission" date="2023-06" db="EMBL/GenBank/DDBJ databases">
        <authorList>
            <consortium name="Lawrence Berkeley National Laboratory"/>
            <person name="Haridas S."/>
            <person name="Hensen N."/>
            <person name="Bonometti L."/>
            <person name="Westerberg I."/>
            <person name="Brannstrom I.O."/>
            <person name="Guillou S."/>
            <person name="Cros-Aarteil S."/>
            <person name="Calhoun S."/>
            <person name="Kuo A."/>
            <person name="Mondo S."/>
            <person name="Pangilinan J."/>
            <person name="Riley R."/>
            <person name="Labutti K."/>
            <person name="Andreopoulos B."/>
            <person name="Lipzen A."/>
            <person name="Chen C."/>
            <person name="Yanf M."/>
            <person name="Daum C."/>
            <person name="Ng V."/>
            <person name="Clum A."/>
            <person name="Steindorff A."/>
            <person name="Ohm R."/>
            <person name="Martin F."/>
            <person name="Silar P."/>
            <person name="Natvig D."/>
            <person name="Lalanne C."/>
            <person name="Gautier V."/>
            <person name="Ament-Velasquez S.L."/>
            <person name="Kruys A."/>
            <person name="Hutchinson M.I."/>
            <person name="Powell A.J."/>
            <person name="Barry K."/>
            <person name="Miller A.N."/>
            <person name="Grigoriev I.V."/>
            <person name="Debuchy R."/>
            <person name="Gladieux P."/>
            <person name="Thoren M.H."/>
            <person name="Johannesson H."/>
        </authorList>
    </citation>
    <scope>NUCLEOTIDE SEQUENCE</scope>
    <source>
        <strain evidence="2">SMH4131-1</strain>
    </source>
</reference>
<sequence length="499" mass="55043">MAPSKSAKNARTQIRRFSLQSISINDAMNGYKTPQMVLKTQVDPAPRMPYTGSQTRTPVLRHWLMIHVKDKADELVKLDLDDFATSSKSKDETSQYTVNCALLDRSLTFRYPKGEGKPGQEILRITFNDPSELNSALGDLVELGLEVKRISTSHGFGIPHNQTTLRYLAVPGNSPLPVSGHQPIDYRELYHGMPPLPTPPSSQGQHTPYQGNYLYHQVANPSLSLPAGHAGNIPMSWPSWSLPPRPATTIGIPGMIGEGIYKVSRVGPRPASRARSRKLPMIPESQGPAPNTTSEHIDATLGPSISRKRSLQDDGTSSQENNRAANMPILSRHADLVSRLSSNNSDLVPTFTYTAPTMPGTRAVAVPKRLLSAKRMLPSLRGELEEQVSSLCGEVLPSMSMDSGMRASNCKGTHQDNHEIPAEFLLQLSAIQQAGLAEATRIWDELMERGQKETGSVTTLDEACKIWSGYRSEWEQRLNSVASDTARKMRRIQIERKVI</sequence>
<organism evidence="2 3">
    <name type="scientific">Cercophora scortea</name>
    <dbReference type="NCBI Taxonomy" id="314031"/>
    <lineage>
        <taxon>Eukaryota</taxon>
        <taxon>Fungi</taxon>
        <taxon>Dikarya</taxon>
        <taxon>Ascomycota</taxon>
        <taxon>Pezizomycotina</taxon>
        <taxon>Sordariomycetes</taxon>
        <taxon>Sordariomycetidae</taxon>
        <taxon>Sordariales</taxon>
        <taxon>Lasiosphaeriaceae</taxon>
        <taxon>Cercophora</taxon>
    </lineage>
</organism>
<reference evidence="2" key="1">
    <citation type="journal article" date="2023" name="Mol. Phylogenet. Evol.">
        <title>Genome-scale phylogeny and comparative genomics of the fungal order Sordariales.</title>
        <authorList>
            <person name="Hensen N."/>
            <person name="Bonometti L."/>
            <person name="Westerberg I."/>
            <person name="Brannstrom I.O."/>
            <person name="Guillou S."/>
            <person name="Cros-Aarteil S."/>
            <person name="Calhoun S."/>
            <person name="Haridas S."/>
            <person name="Kuo A."/>
            <person name="Mondo S."/>
            <person name="Pangilinan J."/>
            <person name="Riley R."/>
            <person name="LaButti K."/>
            <person name="Andreopoulos B."/>
            <person name="Lipzen A."/>
            <person name="Chen C."/>
            <person name="Yan M."/>
            <person name="Daum C."/>
            <person name="Ng V."/>
            <person name="Clum A."/>
            <person name="Steindorff A."/>
            <person name="Ohm R.A."/>
            <person name="Martin F."/>
            <person name="Silar P."/>
            <person name="Natvig D.O."/>
            <person name="Lalanne C."/>
            <person name="Gautier V."/>
            <person name="Ament-Velasquez S.L."/>
            <person name="Kruys A."/>
            <person name="Hutchinson M.I."/>
            <person name="Powell A.J."/>
            <person name="Barry K."/>
            <person name="Miller A.N."/>
            <person name="Grigoriev I.V."/>
            <person name="Debuchy R."/>
            <person name="Gladieux P."/>
            <person name="Hiltunen Thoren M."/>
            <person name="Johannesson H."/>
        </authorList>
    </citation>
    <scope>NUCLEOTIDE SEQUENCE</scope>
    <source>
        <strain evidence="2">SMH4131-1</strain>
    </source>
</reference>
<evidence type="ECO:0000313" key="3">
    <source>
        <dbReference type="Proteomes" id="UP001286456"/>
    </source>
</evidence>
<comment type="caution">
    <text evidence="2">The sequence shown here is derived from an EMBL/GenBank/DDBJ whole genome shotgun (WGS) entry which is preliminary data.</text>
</comment>
<accession>A0AAE0IWV8</accession>
<keyword evidence="3" id="KW-1185">Reference proteome</keyword>
<dbReference type="Proteomes" id="UP001286456">
    <property type="component" value="Unassembled WGS sequence"/>
</dbReference>
<evidence type="ECO:0000313" key="2">
    <source>
        <dbReference type="EMBL" id="KAK3332016.1"/>
    </source>
</evidence>
<protein>
    <submittedName>
        <fullName evidence="2">Uncharacterized protein</fullName>
    </submittedName>
</protein>
<name>A0AAE0IWV8_9PEZI</name>
<dbReference type="EMBL" id="JAUEPO010000002">
    <property type="protein sequence ID" value="KAK3332016.1"/>
    <property type="molecule type" value="Genomic_DNA"/>
</dbReference>
<evidence type="ECO:0000256" key="1">
    <source>
        <dbReference type="SAM" id="MobiDB-lite"/>
    </source>
</evidence>
<dbReference type="AlphaFoldDB" id="A0AAE0IWV8"/>
<feature type="region of interest" description="Disordered" evidence="1">
    <location>
        <begin position="267"/>
        <end position="325"/>
    </location>
</feature>